<gene>
    <name evidence="10" type="primary">secY</name>
    <name evidence="14" type="ORF">CJD36_015015</name>
</gene>
<comment type="subcellular location">
    <subcellularLocation>
        <location evidence="10">Cell membrane</location>
        <topology evidence="10">Multi-pass membrane protein</topology>
    </subcellularLocation>
    <subcellularLocation>
        <location evidence="1 12">Membrane</location>
        <topology evidence="1 12">Multi-pass membrane protein</topology>
    </subcellularLocation>
</comment>
<feature type="transmembrane region" description="Helical" evidence="10">
    <location>
        <begin position="375"/>
        <end position="396"/>
    </location>
</feature>
<dbReference type="RefSeq" id="WP_105040016.1">
    <property type="nucleotide sequence ID" value="NZ_PPSL01000004.1"/>
</dbReference>
<dbReference type="PIRSF" id="PIRSF004557">
    <property type="entry name" value="SecY"/>
    <property type="match status" value="1"/>
</dbReference>
<dbReference type="HAMAP" id="MF_01465">
    <property type="entry name" value="SecY"/>
    <property type="match status" value="1"/>
</dbReference>
<dbReference type="PANTHER" id="PTHR10906">
    <property type="entry name" value="SECY/SEC61-ALPHA FAMILY MEMBER"/>
    <property type="match status" value="1"/>
</dbReference>
<dbReference type="PRINTS" id="PR00303">
    <property type="entry name" value="SECYTRNLCASE"/>
</dbReference>
<evidence type="ECO:0000256" key="5">
    <source>
        <dbReference type="ARBA" id="ARBA00022927"/>
    </source>
</evidence>
<dbReference type="GO" id="GO:0006605">
    <property type="term" value="P:protein targeting"/>
    <property type="evidence" value="ECO:0007669"/>
    <property type="project" value="UniProtKB-UniRule"/>
</dbReference>
<comment type="function">
    <text evidence="10 11">The central subunit of the protein translocation channel SecYEG. Consists of two halves formed by TMs 1-5 and 6-10. These two domains form a lateral gate at the front which open onto the bilayer between TMs 2 and 7, and are clamped together by SecE at the back. The channel is closed by both a pore ring composed of hydrophobic SecY resides and a short helix (helix 2A) on the extracellular side of the membrane which forms a plug. The plug probably moves laterally to allow the channel to open. The ring and the pore may move independently.</text>
</comment>
<feature type="transmembrane region" description="Helical" evidence="10">
    <location>
        <begin position="184"/>
        <end position="202"/>
    </location>
</feature>
<dbReference type="GO" id="GO:0043952">
    <property type="term" value="P:protein transport by the Sec complex"/>
    <property type="evidence" value="ECO:0007669"/>
    <property type="project" value="UniProtKB-UniRule"/>
</dbReference>
<feature type="transmembrane region" description="Helical" evidence="10">
    <location>
        <begin position="118"/>
        <end position="137"/>
    </location>
</feature>
<feature type="transmembrane region" description="Helical" evidence="10">
    <location>
        <begin position="318"/>
        <end position="340"/>
    </location>
</feature>
<comment type="similarity">
    <text evidence="2 10 13">Belongs to the SecY/SEC61-alpha family.</text>
</comment>
<dbReference type="InterPro" id="IPR002208">
    <property type="entry name" value="SecY/SEC61-alpha"/>
</dbReference>
<feature type="transmembrane region" description="Helical" evidence="10">
    <location>
        <begin position="214"/>
        <end position="238"/>
    </location>
</feature>
<accession>A0A2S7STQ6</accession>
<dbReference type="SUPFAM" id="SSF103491">
    <property type="entry name" value="Preprotein translocase SecY subunit"/>
    <property type="match status" value="1"/>
</dbReference>
<evidence type="ECO:0000256" key="6">
    <source>
        <dbReference type="ARBA" id="ARBA00022989"/>
    </source>
</evidence>
<feature type="transmembrane region" description="Helical" evidence="10">
    <location>
        <begin position="21"/>
        <end position="42"/>
    </location>
</feature>
<organism evidence="14 15">
    <name type="scientific">Flavipsychrobacter stenotrophus</name>
    <dbReference type="NCBI Taxonomy" id="2077091"/>
    <lineage>
        <taxon>Bacteria</taxon>
        <taxon>Pseudomonadati</taxon>
        <taxon>Bacteroidota</taxon>
        <taxon>Chitinophagia</taxon>
        <taxon>Chitinophagales</taxon>
        <taxon>Chitinophagaceae</taxon>
        <taxon>Flavipsychrobacter</taxon>
    </lineage>
</organism>
<dbReference type="GO" id="GO:0065002">
    <property type="term" value="P:intracellular protein transmembrane transport"/>
    <property type="evidence" value="ECO:0007669"/>
    <property type="project" value="UniProtKB-UniRule"/>
</dbReference>
<feature type="transmembrane region" description="Helical" evidence="10">
    <location>
        <begin position="72"/>
        <end position="97"/>
    </location>
</feature>
<dbReference type="InterPro" id="IPR030659">
    <property type="entry name" value="SecY_CS"/>
</dbReference>
<evidence type="ECO:0000256" key="11">
    <source>
        <dbReference type="RuleBase" id="RU000537"/>
    </source>
</evidence>
<evidence type="ECO:0000313" key="15">
    <source>
        <dbReference type="Proteomes" id="UP000239872"/>
    </source>
</evidence>
<proteinExistence type="inferred from homology"/>
<evidence type="ECO:0000256" key="13">
    <source>
        <dbReference type="RuleBase" id="RU004349"/>
    </source>
</evidence>
<dbReference type="PROSITE" id="PS00756">
    <property type="entry name" value="SECY_2"/>
    <property type="match status" value="1"/>
</dbReference>
<evidence type="ECO:0000256" key="3">
    <source>
        <dbReference type="ARBA" id="ARBA00022448"/>
    </source>
</evidence>
<keyword evidence="5 10" id="KW-0653">Protein transport</keyword>
<keyword evidence="4 10" id="KW-0812">Transmembrane</keyword>
<evidence type="ECO:0000256" key="7">
    <source>
        <dbReference type="ARBA" id="ARBA00023010"/>
    </source>
</evidence>
<keyword evidence="10" id="KW-1003">Cell membrane</keyword>
<evidence type="ECO:0000256" key="10">
    <source>
        <dbReference type="HAMAP-Rule" id="MF_01465"/>
    </source>
</evidence>
<dbReference type="NCBIfam" id="TIGR00967">
    <property type="entry name" value="3a0501s007"/>
    <property type="match status" value="1"/>
</dbReference>
<keyword evidence="6 10" id="KW-1133">Transmembrane helix</keyword>
<feature type="transmembrane region" description="Helical" evidence="10">
    <location>
        <begin position="402"/>
        <end position="422"/>
    </location>
</feature>
<protein>
    <recommendedName>
        <fullName evidence="9 10">Protein translocase subunit SecY</fullName>
    </recommendedName>
</protein>
<dbReference type="Gene3D" id="1.10.3370.10">
    <property type="entry name" value="SecY subunit domain"/>
    <property type="match status" value="1"/>
</dbReference>
<reference evidence="14 15" key="1">
    <citation type="submission" date="2018-01" db="EMBL/GenBank/DDBJ databases">
        <title>A novel member of the phylum Bacteroidetes isolated from glacier ice.</title>
        <authorList>
            <person name="Liu Q."/>
            <person name="Xin Y.-H."/>
        </authorList>
    </citation>
    <scope>NUCLEOTIDE SEQUENCE [LARGE SCALE GENOMIC DNA]</scope>
    <source>
        <strain evidence="14 15">RB1R16</strain>
    </source>
</reference>
<keyword evidence="8 10" id="KW-0472">Membrane</keyword>
<dbReference type="Proteomes" id="UP000239872">
    <property type="component" value="Unassembled WGS sequence"/>
</dbReference>
<evidence type="ECO:0000256" key="2">
    <source>
        <dbReference type="ARBA" id="ARBA00005751"/>
    </source>
</evidence>
<evidence type="ECO:0000256" key="12">
    <source>
        <dbReference type="RuleBase" id="RU003484"/>
    </source>
</evidence>
<evidence type="ECO:0000256" key="4">
    <source>
        <dbReference type="ARBA" id="ARBA00022692"/>
    </source>
</evidence>
<comment type="subunit">
    <text evidence="10">Component of the Sec protein translocase complex. Heterotrimer consisting of SecY, SecE and SecG subunits. The heterotrimers can form oligomers, although 1 heterotrimer is thought to be able to translocate proteins. Interacts with the ribosome. Interacts with SecDF, and other proteins may be involved. Interacts with SecA.</text>
</comment>
<evidence type="ECO:0000313" key="14">
    <source>
        <dbReference type="EMBL" id="PQJ10007.1"/>
    </source>
</evidence>
<name>A0A2S7STQ6_9BACT</name>
<evidence type="ECO:0000256" key="8">
    <source>
        <dbReference type="ARBA" id="ARBA00023136"/>
    </source>
</evidence>
<evidence type="ECO:0000256" key="9">
    <source>
        <dbReference type="ARBA" id="ARBA00039733"/>
    </source>
</evidence>
<feature type="transmembrane region" description="Helical" evidence="10">
    <location>
        <begin position="277"/>
        <end position="298"/>
    </location>
</feature>
<feature type="transmembrane region" description="Helical" evidence="10">
    <location>
        <begin position="149"/>
        <end position="172"/>
    </location>
</feature>
<dbReference type="GO" id="GO:0005886">
    <property type="term" value="C:plasma membrane"/>
    <property type="evidence" value="ECO:0007669"/>
    <property type="project" value="UniProtKB-SubCell"/>
</dbReference>
<dbReference type="Pfam" id="PF00344">
    <property type="entry name" value="SecY"/>
    <property type="match status" value="1"/>
</dbReference>
<evidence type="ECO:0000256" key="1">
    <source>
        <dbReference type="ARBA" id="ARBA00004141"/>
    </source>
</evidence>
<comment type="caution">
    <text evidence="14">The sequence shown here is derived from an EMBL/GenBank/DDBJ whole genome shotgun (WGS) entry which is preliminary data.</text>
</comment>
<dbReference type="InterPro" id="IPR026593">
    <property type="entry name" value="SecY"/>
</dbReference>
<dbReference type="OrthoDB" id="9809248at2"/>
<dbReference type="FunFam" id="1.10.3370.10:FF:000001">
    <property type="entry name" value="Preprotein translocase subunit SecY"/>
    <property type="match status" value="1"/>
</dbReference>
<dbReference type="AlphaFoldDB" id="A0A2S7STQ6"/>
<dbReference type="PROSITE" id="PS00755">
    <property type="entry name" value="SECY_1"/>
    <property type="match status" value="1"/>
</dbReference>
<keyword evidence="15" id="KW-1185">Reference proteome</keyword>
<dbReference type="InterPro" id="IPR023201">
    <property type="entry name" value="SecY_dom_sf"/>
</dbReference>
<sequence length="463" mass="49935">MKKFIDKLKNIWSIDELRKRIVYTILLILVYRVGCLITLPGINPNMIDDSSNSGGGLLGILNMFAGGAFNRASIFALGVMPYISASIFMQLAGIVIPQVAKMQREDSGRRKINQYTRYLTVGVTALQASAYVTYLLNTQPYAGAVAQNYSAFVFWLSTVVILTAGTLFVMWMGEKITDRGIGNGTSLIIMVGILARFPGAVWQEFVDKTASGAGAGGLLILLIEVAMFIAVVIGLILLTQGVRKIPLNYARRIIGSTNQAKEVSGNRDFIPLKVNSAGVMPIIFAQAMMFIPTIFRGYATSDGAAGFINALSDNHSLWYNLIYAIMVIAFTYFYTALIFNPTEMADNLKRNNSFIPGVKPGDDTANYIATIMDRITLPGAVFLALAGILPGIASLVGVTSGFSYFFGGTSMLIGVGVILDTLQQVESYLLMNHYDGLMKTGRITGRNTAGTTSAPSSAKGISA</sequence>
<keyword evidence="3 10" id="KW-0813">Transport</keyword>
<keyword evidence="7 10" id="KW-0811">Translocation</keyword>
<dbReference type="EMBL" id="PPSL01000004">
    <property type="protein sequence ID" value="PQJ10007.1"/>
    <property type="molecule type" value="Genomic_DNA"/>
</dbReference>